<dbReference type="SUPFAM" id="SSF54001">
    <property type="entry name" value="Cysteine proteinases"/>
    <property type="match status" value="1"/>
</dbReference>
<evidence type="ECO:0000259" key="1">
    <source>
        <dbReference type="Pfam" id="PF01841"/>
    </source>
</evidence>
<dbReference type="PANTHER" id="PTHR33490:SF3">
    <property type="entry name" value="CONSERVED INTEGRAL MEMBRANE PROTEIN"/>
    <property type="match status" value="1"/>
</dbReference>
<dbReference type="EMBL" id="SIRE01000015">
    <property type="protein sequence ID" value="TBL75976.1"/>
    <property type="molecule type" value="Genomic_DNA"/>
</dbReference>
<dbReference type="RefSeq" id="WP_131015322.1">
    <property type="nucleotide sequence ID" value="NZ_SIRE01000015.1"/>
</dbReference>
<feature type="domain" description="Transglutaminase-like" evidence="1">
    <location>
        <begin position="30"/>
        <end position="138"/>
    </location>
</feature>
<name>A0A4Q9DPT8_9BACL</name>
<dbReference type="AlphaFoldDB" id="A0A4Q9DPT8"/>
<keyword evidence="3" id="KW-1185">Reference proteome</keyword>
<dbReference type="PANTHER" id="PTHR33490">
    <property type="entry name" value="BLR5614 PROTEIN-RELATED"/>
    <property type="match status" value="1"/>
</dbReference>
<dbReference type="Pfam" id="PF01841">
    <property type="entry name" value="Transglut_core"/>
    <property type="match status" value="1"/>
</dbReference>
<dbReference type="Proteomes" id="UP000293142">
    <property type="component" value="Unassembled WGS sequence"/>
</dbReference>
<dbReference type="InterPro" id="IPR038765">
    <property type="entry name" value="Papain-like_cys_pep_sf"/>
</dbReference>
<evidence type="ECO:0000313" key="2">
    <source>
        <dbReference type="EMBL" id="TBL75976.1"/>
    </source>
</evidence>
<proteinExistence type="predicted"/>
<dbReference type="InterPro" id="IPR002931">
    <property type="entry name" value="Transglutaminase-like"/>
</dbReference>
<dbReference type="OrthoDB" id="5296450at2"/>
<organism evidence="2 3">
    <name type="scientific">Paenibacillus thalictri</name>
    <dbReference type="NCBI Taxonomy" id="2527873"/>
    <lineage>
        <taxon>Bacteria</taxon>
        <taxon>Bacillati</taxon>
        <taxon>Bacillota</taxon>
        <taxon>Bacilli</taxon>
        <taxon>Bacillales</taxon>
        <taxon>Paenibacillaceae</taxon>
        <taxon>Paenibacillus</taxon>
    </lineage>
</organism>
<comment type="caution">
    <text evidence="2">The sequence shown here is derived from an EMBL/GenBank/DDBJ whole genome shotgun (WGS) entry which is preliminary data.</text>
</comment>
<evidence type="ECO:0000313" key="3">
    <source>
        <dbReference type="Proteomes" id="UP000293142"/>
    </source>
</evidence>
<dbReference type="Gene3D" id="3.10.620.30">
    <property type="match status" value="1"/>
</dbReference>
<sequence length="202" mass="22935">MVFSIESDNLKDFLPETEELDFSHPAVRDKAAELATHAQTEIDFVQAAYEFVRDQINHSWDIQSRRVTRKASEVLTYAEGICYAKSNLLAALLRANGVPTGFCYQRLTLGDEPETGYCIHALNAVYLESHQRWVRLDARGNKEGVDAQFSLEREQLAFPVRTELGEVDYPTIFARPHPKTMNVLANNEDCLQMYAHGLPTEI</sequence>
<gene>
    <name evidence="2" type="ORF">EYB31_20655</name>
</gene>
<protein>
    <submittedName>
        <fullName evidence="2">Transglutaminase family protein</fullName>
    </submittedName>
</protein>
<accession>A0A4Q9DPT8</accession>
<reference evidence="2 3" key="1">
    <citation type="submission" date="2019-02" db="EMBL/GenBank/DDBJ databases">
        <title>Paenibacillus sp. nov., isolated from surface-sterilized tissue of Thalictrum simplex L.</title>
        <authorList>
            <person name="Tuo L."/>
        </authorList>
    </citation>
    <scope>NUCLEOTIDE SEQUENCE [LARGE SCALE GENOMIC DNA]</scope>
    <source>
        <strain evidence="2 3">N2SHLJ1</strain>
    </source>
</reference>